<dbReference type="Gene3D" id="3.40.640.10">
    <property type="entry name" value="Type I PLP-dependent aspartate aminotransferase-like (Major domain)"/>
    <property type="match status" value="1"/>
</dbReference>
<dbReference type="EMBL" id="JBGJLR010000002">
    <property type="protein sequence ID" value="MEZ2738396.1"/>
    <property type="molecule type" value="Genomic_DNA"/>
</dbReference>
<evidence type="ECO:0000256" key="4">
    <source>
        <dbReference type="ARBA" id="ARBA00022898"/>
    </source>
</evidence>
<dbReference type="InterPro" id="IPR015421">
    <property type="entry name" value="PyrdxlP-dep_Trfase_major"/>
</dbReference>
<keyword evidence="7" id="KW-1185">Reference proteome</keyword>
<dbReference type="Pfam" id="PF00155">
    <property type="entry name" value="Aminotran_1_2"/>
    <property type="match status" value="1"/>
</dbReference>
<feature type="domain" description="Aminotransferase class I/classII large" evidence="5">
    <location>
        <begin position="53"/>
        <end position="407"/>
    </location>
</feature>
<comment type="caution">
    <text evidence="6">The sequence shown here is derived from an EMBL/GenBank/DDBJ whole genome shotgun (WGS) entry which is preliminary data.</text>
</comment>
<proteinExistence type="predicted"/>
<organism evidence="6 7">
    <name type="scientific">Comamonas jiangduensis</name>
    <dbReference type="NCBI Taxonomy" id="1194168"/>
    <lineage>
        <taxon>Bacteria</taxon>
        <taxon>Pseudomonadati</taxon>
        <taxon>Pseudomonadota</taxon>
        <taxon>Betaproteobacteria</taxon>
        <taxon>Burkholderiales</taxon>
        <taxon>Comamonadaceae</taxon>
        <taxon>Comamonas</taxon>
    </lineage>
</organism>
<name>A0ABV4I951_9BURK</name>
<dbReference type="InterPro" id="IPR015422">
    <property type="entry name" value="PyrdxlP-dep_Trfase_small"/>
</dbReference>
<evidence type="ECO:0000256" key="3">
    <source>
        <dbReference type="ARBA" id="ARBA00022679"/>
    </source>
</evidence>
<dbReference type="CDD" id="cd00609">
    <property type="entry name" value="AAT_like"/>
    <property type="match status" value="1"/>
</dbReference>
<comment type="cofactor">
    <cofactor evidence="1">
        <name>pyridoxal 5'-phosphate</name>
        <dbReference type="ChEBI" id="CHEBI:597326"/>
    </cofactor>
</comment>
<dbReference type="SUPFAM" id="SSF53383">
    <property type="entry name" value="PLP-dependent transferases"/>
    <property type="match status" value="1"/>
</dbReference>
<dbReference type="PANTHER" id="PTHR42790:SF19">
    <property type="entry name" value="KYNURENINE_ALPHA-AMINOADIPATE AMINOTRANSFERASE, MITOCHONDRIAL"/>
    <property type="match status" value="1"/>
</dbReference>
<accession>A0ABV4I951</accession>
<evidence type="ECO:0000313" key="6">
    <source>
        <dbReference type="EMBL" id="MEZ2738396.1"/>
    </source>
</evidence>
<sequence length="417" mass="44305">MNTTPTLTPLAAFAPLFAEPAGSPIRELFPLLSRPGMMSLAGGYPSASLLDAEGLAQAASHALGQGISALQYGATEGLPAMRDALAQQAQARGMTASAPDVLVTTGSQQAFDLLVRVLLQPGDTALVEVPAYPATLQALRLAQANIVGVPMDADGLHTDALAELLAQMPAAQRPKLLYTVPNFSNPRGSLLSAQRRQALVQLALQYGFWIVEDDPYGELHFAHAQDTASGTPATLRSMAAHLAPAGRNPVVYLSSLSKTVAPALRIGWMLADQALLRRCAVAKQTVDLCTSPMAQMVATSYLHSGRYAPTVQRARAEYQRRMHALVQGLNAIPDQPLHCTMPAGGMFVWADIAPHIAPQRLFEAAVQHGVLYVPGKAFYPDAAERHALRLSFAATEAQDMAEAVQRLGRAALQAQSA</sequence>
<dbReference type="GO" id="GO:0008483">
    <property type="term" value="F:transaminase activity"/>
    <property type="evidence" value="ECO:0007669"/>
    <property type="project" value="UniProtKB-KW"/>
</dbReference>
<dbReference type="InterPro" id="IPR015424">
    <property type="entry name" value="PyrdxlP-dep_Trfase"/>
</dbReference>
<reference evidence="6 7" key="1">
    <citation type="submission" date="2024-08" db="EMBL/GenBank/DDBJ databases">
        <authorList>
            <person name="Feng Z."/>
            <person name="Ronholm J."/>
        </authorList>
    </citation>
    <scope>NUCLEOTIDE SEQUENCE [LARGE SCALE GENOMIC DNA]</scope>
    <source>
        <strain evidence="6 7">4-AB0-8</strain>
    </source>
</reference>
<gene>
    <name evidence="6" type="ORF">ACBP88_02805</name>
</gene>
<evidence type="ECO:0000259" key="5">
    <source>
        <dbReference type="Pfam" id="PF00155"/>
    </source>
</evidence>
<evidence type="ECO:0000256" key="1">
    <source>
        <dbReference type="ARBA" id="ARBA00001933"/>
    </source>
</evidence>
<keyword evidence="4" id="KW-0663">Pyridoxal phosphate</keyword>
<keyword evidence="2 6" id="KW-0032">Aminotransferase</keyword>
<dbReference type="RefSeq" id="WP_370890467.1">
    <property type="nucleotide sequence ID" value="NZ_JBGJLR010000002.1"/>
</dbReference>
<dbReference type="Gene3D" id="3.90.1150.10">
    <property type="entry name" value="Aspartate Aminotransferase, domain 1"/>
    <property type="match status" value="1"/>
</dbReference>
<dbReference type="PANTHER" id="PTHR42790">
    <property type="entry name" value="AMINOTRANSFERASE"/>
    <property type="match status" value="1"/>
</dbReference>
<keyword evidence="3" id="KW-0808">Transferase</keyword>
<evidence type="ECO:0000313" key="7">
    <source>
        <dbReference type="Proteomes" id="UP001567350"/>
    </source>
</evidence>
<dbReference type="Proteomes" id="UP001567350">
    <property type="component" value="Unassembled WGS sequence"/>
</dbReference>
<evidence type="ECO:0000256" key="2">
    <source>
        <dbReference type="ARBA" id="ARBA00022576"/>
    </source>
</evidence>
<dbReference type="InterPro" id="IPR050859">
    <property type="entry name" value="Class-I_PLP-dep_aminotransf"/>
</dbReference>
<protein>
    <submittedName>
        <fullName evidence="6">PLP-dependent aminotransferase family protein</fullName>
    </submittedName>
</protein>
<dbReference type="InterPro" id="IPR004839">
    <property type="entry name" value="Aminotransferase_I/II_large"/>
</dbReference>